<dbReference type="Gene3D" id="3.90.190.10">
    <property type="entry name" value="Protein tyrosine phosphatase superfamily"/>
    <property type="match status" value="1"/>
</dbReference>
<protein>
    <recommendedName>
        <fullName evidence="1">protein-tyrosine-phosphatase</fullName>
        <ecNumber evidence="1">3.1.3.48</ecNumber>
    </recommendedName>
</protein>
<gene>
    <name evidence="4" type="ORF">GJ654_17230</name>
</gene>
<dbReference type="CDD" id="cd14505">
    <property type="entry name" value="CDKN3-like"/>
    <property type="match status" value="1"/>
</dbReference>
<dbReference type="Pfam" id="PF22785">
    <property type="entry name" value="Tc-R-P"/>
    <property type="match status" value="1"/>
</dbReference>
<dbReference type="SUPFAM" id="SSF52799">
    <property type="entry name" value="(Phosphotyrosine protein) phosphatases II"/>
    <property type="match status" value="1"/>
</dbReference>
<dbReference type="GO" id="GO:0004725">
    <property type="term" value="F:protein tyrosine phosphatase activity"/>
    <property type="evidence" value="ECO:0007669"/>
    <property type="project" value="UniProtKB-EC"/>
</dbReference>
<evidence type="ECO:0000313" key="4">
    <source>
        <dbReference type="EMBL" id="MTV32730.1"/>
    </source>
</evidence>
<evidence type="ECO:0000259" key="2">
    <source>
        <dbReference type="PROSITE" id="PS50056"/>
    </source>
</evidence>
<feature type="domain" description="Rhodanese" evidence="3">
    <location>
        <begin position="92"/>
        <end position="152"/>
    </location>
</feature>
<evidence type="ECO:0000256" key="1">
    <source>
        <dbReference type="ARBA" id="ARBA00013064"/>
    </source>
</evidence>
<evidence type="ECO:0000259" key="3">
    <source>
        <dbReference type="PROSITE" id="PS50206"/>
    </source>
</evidence>
<reference evidence="4 5" key="1">
    <citation type="submission" date="2019-11" db="EMBL/GenBank/DDBJ databases">
        <title>Whole-genome sequence of a Rhodoblastus acidophilus DSM 142.</title>
        <authorList>
            <person name="Kyndt J.A."/>
            <person name="Meyer T.E."/>
        </authorList>
    </citation>
    <scope>NUCLEOTIDE SEQUENCE [LARGE SCALE GENOMIC DNA]</scope>
    <source>
        <strain evidence="4 5">DSM 142</strain>
    </source>
</reference>
<dbReference type="InterPro" id="IPR001763">
    <property type="entry name" value="Rhodanese-like_dom"/>
</dbReference>
<feature type="domain" description="Tyrosine specific protein phosphatases" evidence="2">
    <location>
        <begin position="108"/>
        <end position="175"/>
    </location>
</feature>
<dbReference type="SMART" id="SM00404">
    <property type="entry name" value="PTPc_motif"/>
    <property type="match status" value="1"/>
</dbReference>
<dbReference type="InterPro" id="IPR000387">
    <property type="entry name" value="Tyr_Pase_dom"/>
</dbReference>
<dbReference type="OrthoDB" id="9806482at2"/>
<evidence type="ECO:0000313" key="5">
    <source>
        <dbReference type="Proteomes" id="UP000439113"/>
    </source>
</evidence>
<dbReference type="AlphaFoldDB" id="A0A6N8DQ80"/>
<name>A0A6N8DQ80_RHOAC</name>
<dbReference type="InterPro" id="IPR003595">
    <property type="entry name" value="Tyr_Pase_cat"/>
</dbReference>
<dbReference type="EMBL" id="WNKS01000020">
    <property type="protein sequence ID" value="MTV32730.1"/>
    <property type="molecule type" value="Genomic_DNA"/>
</dbReference>
<dbReference type="PROSITE" id="PS50206">
    <property type="entry name" value="RHODANESE_3"/>
    <property type="match status" value="1"/>
</dbReference>
<comment type="caution">
    <text evidence="4">The sequence shown here is derived from an EMBL/GenBank/DDBJ whole genome shotgun (WGS) entry which is preliminary data.</text>
</comment>
<sequence length="407" mass="44798">MPKILTSQTHPLEIAHVRASPAQGRIGITFCPGKHDRAARTGVWARDLATDIDALVAWGARLVLTLNEPAELTALNVTNLGTEVLARGLDWRHVPIADFSTPDPAFERRWRTHGRDIRMLLRRGDDVVVHCKGGLGRAGMIAARLLVELGVDPEGAIKTVRAARKGAIETSAQLALVRRTTPVPDIESIDVERLRRVGRRLGSNPGGVYQDEQGRRFYVKFLESEAMARNEYLAAKLFQIVGAPTLTYVRANDPTQVATEFVALEKRNIAEFDADELRRTRHWLGTHAWTANWDAAGFHGDNQGVVAGEVITLDVGGALAFRAQGDPKGKAFGVSVDELDTLRFDENNRFAKHLFGAMSPAEFRESIARVTRIPDAAIRRVIAENDGDGALADKMIARKADMAKRLE</sequence>
<dbReference type="FunFam" id="3.90.190.10:FF:000157">
    <property type="entry name" value="Protein-tyrosine phosphatase"/>
    <property type="match status" value="1"/>
</dbReference>
<dbReference type="PANTHER" id="PTHR23339">
    <property type="entry name" value="TYROSINE SPECIFIC PROTEIN PHOSPHATASE AND DUAL SPECIFICITY PROTEIN PHOSPHATASE"/>
    <property type="match status" value="1"/>
</dbReference>
<proteinExistence type="predicted"/>
<accession>A0A6N8DQ80</accession>
<dbReference type="PROSITE" id="PS50056">
    <property type="entry name" value="TYR_PHOSPHATASE_2"/>
    <property type="match status" value="1"/>
</dbReference>
<organism evidence="4 5">
    <name type="scientific">Rhodoblastus acidophilus</name>
    <name type="common">Rhodopseudomonas acidophila</name>
    <dbReference type="NCBI Taxonomy" id="1074"/>
    <lineage>
        <taxon>Bacteria</taxon>
        <taxon>Pseudomonadati</taxon>
        <taxon>Pseudomonadota</taxon>
        <taxon>Alphaproteobacteria</taxon>
        <taxon>Hyphomicrobiales</taxon>
        <taxon>Rhodoblastaceae</taxon>
        <taxon>Rhodoblastus</taxon>
    </lineage>
</organism>
<dbReference type="EC" id="3.1.3.48" evidence="1"/>
<dbReference type="Proteomes" id="UP000439113">
    <property type="component" value="Unassembled WGS sequence"/>
</dbReference>
<dbReference type="RefSeq" id="WP_155447416.1">
    <property type="nucleotide sequence ID" value="NZ_JAOQNR010000004.1"/>
</dbReference>
<dbReference type="InterPro" id="IPR029021">
    <property type="entry name" value="Prot-tyrosine_phosphatase-like"/>
</dbReference>
<dbReference type="InterPro" id="IPR050561">
    <property type="entry name" value="PTP"/>
</dbReference>